<accession>A0A6J5F924</accession>
<keyword evidence="2" id="KW-1185">Reference proteome</keyword>
<sequence>MIAEELYEVWRTSPRLNRHRGFVNLPNSETAKGADTATGQKAVDEFWANPAKSRHATNRAASCLR</sequence>
<dbReference type="AlphaFoldDB" id="A0A6J5F924"/>
<evidence type="ECO:0000313" key="1">
    <source>
        <dbReference type="EMBL" id="CAB3774984.1"/>
    </source>
</evidence>
<name>A0A6J5F924_9BURK</name>
<reference evidence="1 2" key="1">
    <citation type="submission" date="2020-04" db="EMBL/GenBank/DDBJ databases">
        <authorList>
            <person name="De Canck E."/>
        </authorList>
    </citation>
    <scope>NUCLEOTIDE SEQUENCE [LARGE SCALE GENOMIC DNA]</scope>
    <source>
        <strain evidence="1 2">LMG 29542</strain>
    </source>
</reference>
<dbReference type="Proteomes" id="UP000494363">
    <property type="component" value="Unassembled WGS sequence"/>
</dbReference>
<evidence type="ECO:0000313" key="2">
    <source>
        <dbReference type="Proteomes" id="UP000494363"/>
    </source>
</evidence>
<dbReference type="EMBL" id="CADIKH010000221">
    <property type="protein sequence ID" value="CAB3774984.1"/>
    <property type="molecule type" value="Genomic_DNA"/>
</dbReference>
<organism evidence="1 2">
    <name type="scientific">Paraburkholderia humisilvae</name>
    <dbReference type="NCBI Taxonomy" id="627669"/>
    <lineage>
        <taxon>Bacteria</taxon>
        <taxon>Pseudomonadati</taxon>
        <taxon>Pseudomonadota</taxon>
        <taxon>Betaproteobacteria</taxon>
        <taxon>Burkholderiales</taxon>
        <taxon>Burkholderiaceae</taxon>
        <taxon>Paraburkholderia</taxon>
    </lineage>
</organism>
<gene>
    <name evidence="1" type="ORF">LMG29542_08366</name>
</gene>
<proteinExistence type="predicted"/>
<protein>
    <submittedName>
        <fullName evidence="1">Uncharacterized protein</fullName>
    </submittedName>
</protein>